<keyword evidence="4 5" id="KW-0378">Hydrolase</keyword>
<dbReference type="GO" id="GO:0006730">
    <property type="term" value="P:one-carbon metabolic process"/>
    <property type="evidence" value="ECO:0007669"/>
    <property type="project" value="UniProtKB-UniRule"/>
</dbReference>
<dbReference type="UniPathway" id="UPA00848">
    <property type="reaction ID" value="UER00151"/>
</dbReference>
<keyword evidence="5" id="KW-0479">Metal-binding</keyword>
<dbReference type="FunFam" id="3.30.1130.10:FF:000001">
    <property type="entry name" value="GTP cyclohydrolase 1"/>
    <property type="match status" value="1"/>
</dbReference>
<dbReference type="EC" id="3.5.4.16" evidence="5"/>
<dbReference type="HAMAP" id="MF_00223">
    <property type="entry name" value="FolE"/>
    <property type="match status" value="1"/>
</dbReference>
<dbReference type="GO" id="GO:0003934">
    <property type="term" value="F:GTP cyclohydrolase I activity"/>
    <property type="evidence" value="ECO:0007669"/>
    <property type="project" value="UniProtKB-UniRule"/>
</dbReference>
<dbReference type="InterPro" id="IPR001474">
    <property type="entry name" value="GTP_CycHdrlase_I"/>
</dbReference>
<comment type="similarity">
    <text evidence="5">Belongs to the GTP cyclohydrolase I family.</text>
</comment>
<dbReference type="RefSeq" id="WP_098703389.1">
    <property type="nucleotide sequence ID" value="NZ_NJGI01000005.1"/>
</dbReference>
<dbReference type="EMBL" id="NJGI01000005">
    <property type="protein sequence ID" value="PGH20618.1"/>
    <property type="molecule type" value="Genomic_DNA"/>
</dbReference>
<feature type="binding site" evidence="5">
    <location>
        <position position="86"/>
    </location>
    <ligand>
        <name>Zn(2+)</name>
        <dbReference type="ChEBI" id="CHEBI:29105"/>
    </ligand>
</feature>
<dbReference type="GO" id="GO:0005525">
    <property type="term" value="F:GTP binding"/>
    <property type="evidence" value="ECO:0007669"/>
    <property type="project" value="UniProtKB-KW"/>
</dbReference>
<feature type="binding site" evidence="5">
    <location>
        <position position="89"/>
    </location>
    <ligand>
        <name>Zn(2+)</name>
        <dbReference type="ChEBI" id="CHEBI:29105"/>
    </ligand>
</feature>
<keyword evidence="5" id="KW-0862">Zinc</keyword>
<name>A0A2B7YI98_FUSNP</name>
<gene>
    <name evidence="5 7" type="primary">folE</name>
    <name evidence="7" type="ORF">RN96_10610</name>
</gene>
<comment type="pathway">
    <text evidence="2 5">Cofactor biosynthesis; 7,8-dihydroneopterin triphosphate biosynthesis; 7,8-dihydroneopterin triphosphate from GTP: step 1/1.</text>
</comment>
<dbReference type="Gene3D" id="1.10.286.10">
    <property type="match status" value="1"/>
</dbReference>
<dbReference type="InterPro" id="IPR043133">
    <property type="entry name" value="GTP-CH-I_C/QueF"/>
</dbReference>
<keyword evidence="3 5" id="KW-0554">One-carbon metabolism</keyword>
<organism evidence="7 8">
    <name type="scientific">Fusobacterium nucleatum subsp. polymorphum</name>
    <name type="common">Fusobacterium polymorphum</name>
    <dbReference type="NCBI Taxonomy" id="76857"/>
    <lineage>
        <taxon>Bacteria</taxon>
        <taxon>Fusobacteriati</taxon>
        <taxon>Fusobacteriota</taxon>
        <taxon>Fusobacteriia</taxon>
        <taxon>Fusobacteriales</taxon>
        <taxon>Fusobacteriaceae</taxon>
        <taxon>Fusobacterium</taxon>
    </lineage>
</organism>
<dbReference type="Gene3D" id="3.30.1130.10">
    <property type="match status" value="1"/>
</dbReference>
<keyword evidence="5" id="KW-0547">Nucleotide-binding</keyword>
<keyword evidence="5" id="KW-0342">GTP-binding</keyword>
<comment type="subunit">
    <text evidence="5">Homopolymer.</text>
</comment>
<comment type="catalytic activity">
    <reaction evidence="1 5">
        <text>GTP + H2O = 7,8-dihydroneopterin 3'-triphosphate + formate + H(+)</text>
        <dbReference type="Rhea" id="RHEA:17473"/>
        <dbReference type="ChEBI" id="CHEBI:15377"/>
        <dbReference type="ChEBI" id="CHEBI:15378"/>
        <dbReference type="ChEBI" id="CHEBI:15740"/>
        <dbReference type="ChEBI" id="CHEBI:37565"/>
        <dbReference type="ChEBI" id="CHEBI:58462"/>
        <dbReference type="EC" id="3.5.4.16"/>
    </reaction>
</comment>
<evidence type="ECO:0000256" key="5">
    <source>
        <dbReference type="HAMAP-Rule" id="MF_00223"/>
    </source>
</evidence>
<protein>
    <recommendedName>
        <fullName evidence="5">GTP cyclohydrolase 1</fullName>
        <ecNumber evidence="5">3.5.4.16</ecNumber>
    </recommendedName>
    <alternativeName>
        <fullName evidence="5">GTP cyclohydrolase I</fullName>
        <shortName evidence="5">GTP-CH-I</shortName>
    </alternativeName>
</protein>
<accession>A0A2B7YI98</accession>
<evidence type="ECO:0000256" key="3">
    <source>
        <dbReference type="ARBA" id="ARBA00022563"/>
    </source>
</evidence>
<dbReference type="GO" id="GO:0005737">
    <property type="term" value="C:cytoplasm"/>
    <property type="evidence" value="ECO:0007669"/>
    <property type="project" value="TreeGrafter"/>
</dbReference>
<dbReference type="GO" id="GO:0046654">
    <property type="term" value="P:tetrahydrofolate biosynthetic process"/>
    <property type="evidence" value="ECO:0007669"/>
    <property type="project" value="UniProtKB-UniRule"/>
</dbReference>
<evidence type="ECO:0000259" key="6">
    <source>
        <dbReference type="Pfam" id="PF01227"/>
    </source>
</evidence>
<comment type="caution">
    <text evidence="7">The sequence shown here is derived from an EMBL/GenBank/DDBJ whole genome shotgun (WGS) entry which is preliminary data.</text>
</comment>
<feature type="binding site" evidence="5">
    <location>
        <position position="158"/>
    </location>
    <ligand>
        <name>Zn(2+)</name>
        <dbReference type="ChEBI" id="CHEBI:29105"/>
    </ligand>
</feature>
<dbReference type="PANTHER" id="PTHR11109:SF7">
    <property type="entry name" value="GTP CYCLOHYDROLASE 1"/>
    <property type="match status" value="1"/>
</dbReference>
<evidence type="ECO:0000313" key="7">
    <source>
        <dbReference type="EMBL" id="PGH20618.1"/>
    </source>
</evidence>
<evidence type="ECO:0000256" key="4">
    <source>
        <dbReference type="ARBA" id="ARBA00022801"/>
    </source>
</evidence>
<dbReference type="GO" id="GO:0008270">
    <property type="term" value="F:zinc ion binding"/>
    <property type="evidence" value="ECO:0007669"/>
    <property type="project" value="UniProtKB-UniRule"/>
</dbReference>
<feature type="domain" description="GTP cyclohydrolase I" evidence="6">
    <location>
        <begin position="18"/>
        <end position="180"/>
    </location>
</feature>
<dbReference type="SUPFAM" id="SSF55620">
    <property type="entry name" value="Tetrahydrobiopterin biosynthesis enzymes-like"/>
    <property type="match status" value="1"/>
</dbReference>
<reference evidence="7 8" key="1">
    <citation type="submission" date="2017-06" db="EMBL/GenBank/DDBJ databases">
        <title>Genome sequencing of Fusobacterium nucleatum subsp. polymorphum KCOM 1232 (=ChDC F37).</title>
        <authorList>
            <person name="Kook J.-K."/>
            <person name="Park S.-N."/>
            <person name="Lim Y.K."/>
            <person name="Roh H."/>
        </authorList>
    </citation>
    <scope>NUCLEOTIDE SEQUENCE [LARGE SCALE GENOMIC DNA]</scope>
    <source>
        <strain evidence="8">KCOM 1232 ( ChDC F37)</strain>
    </source>
</reference>
<evidence type="ECO:0000313" key="8">
    <source>
        <dbReference type="Proteomes" id="UP000222862"/>
    </source>
</evidence>
<proteinExistence type="inferred from homology"/>
<dbReference type="PANTHER" id="PTHR11109">
    <property type="entry name" value="GTP CYCLOHYDROLASE I"/>
    <property type="match status" value="1"/>
</dbReference>
<evidence type="ECO:0000256" key="2">
    <source>
        <dbReference type="ARBA" id="ARBA00005080"/>
    </source>
</evidence>
<dbReference type="InterPro" id="IPR020602">
    <property type="entry name" value="GTP_CycHdrlase_I_dom"/>
</dbReference>
<evidence type="ECO:0000256" key="1">
    <source>
        <dbReference type="ARBA" id="ARBA00001052"/>
    </source>
</evidence>
<dbReference type="NCBIfam" id="NF006825">
    <property type="entry name" value="PRK09347.1-2"/>
    <property type="match status" value="1"/>
</dbReference>
<dbReference type="AlphaFoldDB" id="A0A2B7YI98"/>
<dbReference type="NCBIfam" id="TIGR00063">
    <property type="entry name" value="folE"/>
    <property type="match status" value="1"/>
</dbReference>
<dbReference type="PROSITE" id="PS00860">
    <property type="entry name" value="GTP_CYCLOHYDROL_1_2"/>
    <property type="match status" value="1"/>
</dbReference>
<dbReference type="InterPro" id="IPR043134">
    <property type="entry name" value="GTP-CH-I_N"/>
</dbReference>
<dbReference type="InterPro" id="IPR018234">
    <property type="entry name" value="GTP_CycHdrlase_I_CS"/>
</dbReference>
<dbReference type="NCBIfam" id="NF006826">
    <property type="entry name" value="PRK09347.1-3"/>
    <property type="match status" value="1"/>
</dbReference>
<sequence>MGNINAVTQTDENTIKVEKGIINLLIALGENPEREGLKDTPKRVVKAFKEMTSGYSVDINEILSKTFTSDNNNEVEIENIQFNSLCEHHMLPFIGTVKVKYTPKNGKVVGLSKIPRVVEAFAKRLQIQEKMTKEIAEAIQNNLDCAGVYVEVEARHMCMELRGIKARGSKTKTVYKTGCYLRGDNNC</sequence>
<dbReference type="Pfam" id="PF01227">
    <property type="entry name" value="GTP_cyclohydroI"/>
    <property type="match status" value="1"/>
</dbReference>
<dbReference type="Proteomes" id="UP000222862">
    <property type="component" value="Unassembled WGS sequence"/>
</dbReference>
<dbReference type="GO" id="GO:0006729">
    <property type="term" value="P:tetrahydrobiopterin biosynthetic process"/>
    <property type="evidence" value="ECO:0007669"/>
    <property type="project" value="TreeGrafter"/>
</dbReference>